<gene>
    <name evidence="4" type="ORF">J2R99_001136</name>
</gene>
<dbReference type="RefSeq" id="WP_307153495.1">
    <property type="nucleotide sequence ID" value="NZ_JAUSUK010000001.1"/>
</dbReference>
<dbReference type="PANTHER" id="PTHR10357:SF210">
    <property type="entry name" value="MALTODEXTRIN GLUCOSIDASE"/>
    <property type="match status" value="1"/>
</dbReference>
<dbReference type="GO" id="GO:0047798">
    <property type="term" value="F:cyclomaltodextrinase activity"/>
    <property type="evidence" value="ECO:0007669"/>
    <property type="project" value="UniProtKB-EC"/>
</dbReference>
<evidence type="ECO:0000313" key="4">
    <source>
        <dbReference type="EMBL" id="MDQ0325287.1"/>
    </source>
</evidence>
<dbReference type="InterPro" id="IPR006047">
    <property type="entry name" value="GH13_cat_dom"/>
</dbReference>
<dbReference type="SMART" id="SM00642">
    <property type="entry name" value="Aamy"/>
    <property type="match status" value="1"/>
</dbReference>
<evidence type="ECO:0000259" key="3">
    <source>
        <dbReference type="SMART" id="SM00642"/>
    </source>
</evidence>
<keyword evidence="1 4" id="KW-0378">Hydrolase</keyword>
<dbReference type="InterPro" id="IPR017853">
    <property type="entry name" value="GH"/>
</dbReference>
<protein>
    <submittedName>
        <fullName evidence="4">Cyclomaltodextrinase</fullName>
        <ecNumber evidence="4">3.2.1.54</ecNumber>
    </submittedName>
</protein>
<reference evidence="4 5" key="1">
    <citation type="submission" date="2023-07" db="EMBL/GenBank/DDBJ databases">
        <title>Genomic Encyclopedia of Type Strains, Phase IV (KMG-IV): sequencing the most valuable type-strain genomes for metagenomic binning, comparative biology and taxonomic classification.</title>
        <authorList>
            <person name="Goeker M."/>
        </authorList>
    </citation>
    <scope>NUCLEOTIDE SEQUENCE [LARGE SCALE GENOMIC DNA]</scope>
    <source>
        <strain evidence="4 5">DSM 11549</strain>
    </source>
</reference>
<comment type="caution">
    <text evidence="4">The sequence shown here is derived from an EMBL/GenBank/DDBJ whole genome shotgun (WGS) entry which is preliminary data.</text>
</comment>
<dbReference type="Pfam" id="PF00128">
    <property type="entry name" value="Alpha-amylase"/>
    <property type="match status" value="1"/>
</dbReference>
<dbReference type="PANTHER" id="PTHR10357">
    <property type="entry name" value="ALPHA-AMYLASE FAMILY MEMBER"/>
    <property type="match status" value="1"/>
</dbReference>
<feature type="domain" description="Glycosyl hydrolase family 13 catalytic" evidence="3">
    <location>
        <begin position="12"/>
        <end position="360"/>
    </location>
</feature>
<evidence type="ECO:0000256" key="1">
    <source>
        <dbReference type="ARBA" id="ARBA00022801"/>
    </source>
</evidence>
<evidence type="ECO:0000313" key="5">
    <source>
        <dbReference type="Proteomes" id="UP001230253"/>
    </source>
</evidence>
<dbReference type="EC" id="3.2.1.54" evidence="4"/>
<dbReference type="SUPFAM" id="SSF51445">
    <property type="entry name" value="(Trans)glycosidases"/>
    <property type="match status" value="1"/>
</dbReference>
<dbReference type="EMBL" id="JAUSUK010000001">
    <property type="protein sequence ID" value="MDQ0325287.1"/>
    <property type="molecule type" value="Genomic_DNA"/>
</dbReference>
<sequence length="441" mass="49413">MVDWVRHAIAWHVYPLGFAGAEVENDRAAPVAHRLLRLENYLDYAVELGASALALGPIFQSATHGYDTLDYFTIDRRLGDDDDFDRLVREAHARGLKVILDGVFNHVGRDHPFFREVIDRGPHADKASWFRLTWPHGWEPGTVPQYADFEGHDQLVALNHDEPAVADYVGSVMDYWLARGADGWRLDAAYAVPPAFWTKILPGLCQKHPNAFIFGEVIHGDYPAIVKESGFDSLTQYELWKALWSALNDRNFFELAWALKRNDALLDDFVPVTFLGNHDVTRIASKLSDERHLPHAVVLLFTLPGTPVVYYGDEQAFRGIKEDRIGGDDAIRPAFPDSPGELSDLGAPIFRLHQELIGLRRRHAWLHGAHVSVHHLENEALVYESAAEGEKLLIALNLQDAPARLPVPAARERLAGEAMLEGEGEERVAVVPAHRFAVFGC</sequence>
<dbReference type="Gene3D" id="3.20.20.80">
    <property type="entry name" value="Glycosidases"/>
    <property type="match status" value="1"/>
</dbReference>
<name>A0ABU0C448_9BRAD</name>
<keyword evidence="2 4" id="KW-0326">Glycosidase</keyword>
<evidence type="ECO:0000256" key="2">
    <source>
        <dbReference type="ARBA" id="ARBA00023295"/>
    </source>
</evidence>
<accession>A0ABU0C448</accession>
<dbReference type="CDD" id="cd11354">
    <property type="entry name" value="AmyAc_bac_CMD_like"/>
    <property type="match status" value="1"/>
</dbReference>
<proteinExistence type="predicted"/>
<dbReference type="Proteomes" id="UP001230253">
    <property type="component" value="Unassembled WGS sequence"/>
</dbReference>
<organism evidence="4 5">
    <name type="scientific">Rhodopseudomonas julia</name>
    <dbReference type="NCBI Taxonomy" id="200617"/>
    <lineage>
        <taxon>Bacteria</taxon>
        <taxon>Pseudomonadati</taxon>
        <taxon>Pseudomonadota</taxon>
        <taxon>Alphaproteobacteria</taxon>
        <taxon>Hyphomicrobiales</taxon>
        <taxon>Nitrobacteraceae</taxon>
        <taxon>Rhodopseudomonas</taxon>
    </lineage>
</organism>
<keyword evidence="5" id="KW-1185">Reference proteome</keyword>